<evidence type="ECO:0000313" key="3">
    <source>
        <dbReference type="Proteomes" id="UP000219020"/>
    </source>
</evidence>
<name>A0A2A5T424_9GAMM</name>
<reference evidence="3" key="1">
    <citation type="submission" date="2017-04" db="EMBL/GenBank/DDBJ databases">
        <title>Genome evolution of the luminous symbionts of deep sea anglerfish.</title>
        <authorList>
            <person name="Hendry T.A."/>
        </authorList>
    </citation>
    <scope>NUCLEOTIDE SEQUENCE [LARGE SCALE GENOMIC DNA]</scope>
</reference>
<comment type="caution">
    <text evidence="2">The sequence shown here is derived from an EMBL/GenBank/DDBJ whole genome shotgun (WGS) entry which is preliminary data.</text>
</comment>
<dbReference type="InterPro" id="IPR002559">
    <property type="entry name" value="Transposase_11"/>
</dbReference>
<accession>A0A2A5T424</accession>
<feature type="domain" description="Transposase IS4-like" evidence="1">
    <location>
        <begin position="10"/>
        <end position="48"/>
    </location>
</feature>
<dbReference type="Proteomes" id="UP000219020">
    <property type="component" value="Unassembled WGS sequence"/>
</dbReference>
<gene>
    <name evidence="2" type="ORF">BTN49_1471</name>
</gene>
<protein>
    <submittedName>
        <fullName evidence="2">Mobile element protein</fullName>
    </submittedName>
</protein>
<sequence>MPNRGTVTDVVIDTTDLKVYDQGEWKTRKHGKDKWRIWRKLHLAVDVSTY</sequence>
<keyword evidence="3" id="KW-1185">Reference proteome</keyword>
<dbReference type="GO" id="GO:0004803">
    <property type="term" value="F:transposase activity"/>
    <property type="evidence" value="ECO:0007669"/>
    <property type="project" value="InterPro"/>
</dbReference>
<dbReference type="EMBL" id="NBYY01000013">
    <property type="protein sequence ID" value="PCS22913.1"/>
    <property type="molecule type" value="Genomic_DNA"/>
</dbReference>
<evidence type="ECO:0000313" key="2">
    <source>
        <dbReference type="EMBL" id="PCS22913.1"/>
    </source>
</evidence>
<organism evidence="2 3">
    <name type="scientific">Candidatus Enterovibrio escicola</name>
    <dbReference type="NCBI Taxonomy" id="1927127"/>
    <lineage>
        <taxon>Bacteria</taxon>
        <taxon>Pseudomonadati</taxon>
        <taxon>Pseudomonadota</taxon>
        <taxon>Gammaproteobacteria</taxon>
        <taxon>Vibrionales</taxon>
        <taxon>Vibrionaceae</taxon>
        <taxon>Enterovibrio</taxon>
    </lineage>
</organism>
<proteinExistence type="predicted"/>
<dbReference type="AlphaFoldDB" id="A0A2A5T424"/>
<dbReference type="GO" id="GO:0006313">
    <property type="term" value="P:DNA transposition"/>
    <property type="evidence" value="ECO:0007669"/>
    <property type="project" value="InterPro"/>
</dbReference>
<evidence type="ECO:0000259" key="1">
    <source>
        <dbReference type="Pfam" id="PF01609"/>
    </source>
</evidence>
<dbReference type="GO" id="GO:0003677">
    <property type="term" value="F:DNA binding"/>
    <property type="evidence" value="ECO:0007669"/>
    <property type="project" value="InterPro"/>
</dbReference>
<dbReference type="Pfam" id="PF01609">
    <property type="entry name" value="DDE_Tnp_1"/>
    <property type="match status" value="1"/>
</dbReference>